<dbReference type="InterPro" id="IPR013083">
    <property type="entry name" value="Znf_RING/FYVE/PHD"/>
</dbReference>
<dbReference type="Gene3D" id="3.30.40.10">
    <property type="entry name" value="Zinc/RING finger domain, C3HC4 (zinc finger)"/>
    <property type="match status" value="1"/>
</dbReference>
<evidence type="ECO:0008006" key="5">
    <source>
        <dbReference type="Google" id="ProtNLM"/>
    </source>
</evidence>
<dbReference type="SUPFAM" id="SSF57850">
    <property type="entry name" value="RING/U-box"/>
    <property type="match status" value="1"/>
</dbReference>
<proteinExistence type="predicted"/>
<evidence type="ECO:0000256" key="1">
    <source>
        <dbReference type="SAM" id="SignalP"/>
    </source>
</evidence>
<reference evidence="3" key="2">
    <citation type="submission" date="2024-04" db="EMBL/GenBank/DDBJ databases">
        <authorList>
            <person name="Chen Y."/>
            <person name="Shah S."/>
            <person name="Dougan E. K."/>
            <person name="Thang M."/>
            <person name="Chan C."/>
        </authorList>
    </citation>
    <scope>NUCLEOTIDE SEQUENCE [LARGE SCALE GENOMIC DNA]</scope>
</reference>
<protein>
    <recommendedName>
        <fullName evidence="5">RING-type domain-containing protein</fullName>
    </recommendedName>
</protein>
<feature type="signal peptide" evidence="1">
    <location>
        <begin position="1"/>
        <end position="22"/>
    </location>
</feature>
<dbReference type="CDD" id="cd16448">
    <property type="entry name" value="RING-H2"/>
    <property type="match status" value="1"/>
</dbReference>
<reference evidence="2" key="1">
    <citation type="submission" date="2022-10" db="EMBL/GenBank/DDBJ databases">
        <authorList>
            <person name="Chen Y."/>
            <person name="Dougan E. K."/>
            <person name="Chan C."/>
            <person name="Rhodes N."/>
            <person name="Thang M."/>
        </authorList>
    </citation>
    <scope>NUCLEOTIDE SEQUENCE</scope>
</reference>
<evidence type="ECO:0000313" key="2">
    <source>
        <dbReference type="EMBL" id="CAI3992101.1"/>
    </source>
</evidence>
<dbReference type="EMBL" id="CAMXCT020001669">
    <property type="protein sequence ID" value="CAL1145476.1"/>
    <property type="molecule type" value="Genomic_DNA"/>
</dbReference>
<dbReference type="AlphaFoldDB" id="A0A9P1CIN5"/>
<dbReference type="EMBL" id="CAMXCT010001669">
    <property type="protein sequence ID" value="CAI3992101.1"/>
    <property type="molecule type" value="Genomic_DNA"/>
</dbReference>
<comment type="caution">
    <text evidence="2">The sequence shown here is derived from an EMBL/GenBank/DDBJ whole genome shotgun (WGS) entry which is preliminary data.</text>
</comment>
<keyword evidence="4" id="KW-1185">Reference proteome</keyword>
<evidence type="ECO:0000313" key="3">
    <source>
        <dbReference type="EMBL" id="CAL1145476.1"/>
    </source>
</evidence>
<evidence type="ECO:0000313" key="4">
    <source>
        <dbReference type="Proteomes" id="UP001152797"/>
    </source>
</evidence>
<dbReference type="Proteomes" id="UP001152797">
    <property type="component" value="Unassembled WGS sequence"/>
</dbReference>
<accession>A0A9P1CIN5</accession>
<keyword evidence="1" id="KW-0732">Signal</keyword>
<organism evidence="2">
    <name type="scientific">Cladocopium goreaui</name>
    <dbReference type="NCBI Taxonomy" id="2562237"/>
    <lineage>
        <taxon>Eukaryota</taxon>
        <taxon>Sar</taxon>
        <taxon>Alveolata</taxon>
        <taxon>Dinophyceae</taxon>
        <taxon>Suessiales</taxon>
        <taxon>Symbiodiniaceae</taxon>
        <taxon>Cladocopium</taxon>
    </lineage>
</organism>
<feature type="chain" id="PRO_5043270472" description="RING-type domain-containing protein" evidence="1">
    <location>
        <begin position="23"/>
        <end position="139"/>
    </location>
</feature>
<gene>
    <name evidence="2" type="ORF">C1SCF055_LOCUS18955</name>
</gene>
<dbReference type="EMBL" id="CAMXCT030001669">
    <property type="protein sequence ID" value="CAL4779413.1"/>
    <property type="molecule type" value="Genomic_DNA"/>
</dbReference>
<sequence length="139" mass="15897">MDWVTILLLAIIFTCFALLRSAIPFRCGPEGQDDDLTTGKPEVCVICLEDVTSEDPCRQLPCCGVVHTYCLLEKEKTYRQEKGILQFPCPKCQLQTLQTAFCPELERTHCDFVVTSGKLESEWIYNVRPPSYKLVYKPQ</sequence>
<name>A0A9P1CIN5_9DINO</name>